<evidence type="ECO:0000313" key="4">
    <source>
        <dbReference type="EMBL" id="ELU14767.1"/>
    </source>
</evidence>
<dbReference type="GO" id="GO:0000724">
    <property type="term" value="P:double-strand break repair via homologous recombination"/>
    <property type="evidence" value="ECO:0007669"/>
    <property type="project" value="TreeGrafter"/>
</dbReference>
<dbReference type="EMBL" id="KB294299">
    <property type="protein sequence ID" value="ELU14767.1"/>
    <property type="molecule type" value="Genomic_DNA"/>
</dbReference>
<feature type="region of interest" description="Disordered" evidence="1">
    <location>
        <begin position="34"/>
        <end position="63"/>
    </location>
</feature>
<dbReference type="OrthoDB" id="1914453at2759"/>
<sequence>MKSESATVYMMGSDKSPAVESMCIGSEEGLRFEAHEDEPLFQPNKKGGESIQDPRPMEDGGTSKDLCNLLKICYTSSSLKPMPDLDTDEETILDHSDDEQFSNSCESPSSRRKVSRRQESQVSSIPSIDDPCTPQKVTQEISSEDTKCDSVPSISGSSQTPPPVEINRSSKTKIGEWAKSIQSNLTVTPQKHLDDLEEEEDSTKKNAKFSRDGYATRLRKLIAREKSQQAFWKHKNVFHSMSDEAISRQVRVIRFHAAPSMVIAECTLFPRDSPVTVLFSAPLWQTLGISIGSTVSVHPPWQVLHLSEGREVMLCTNQCVMKGSSSVKDAVTQCYDAAVWDCPCASGMMRVSLCPAYNITVNQIGFKSEMATELPTRSPLGSSKLSAFRSSIPDHFSDSILKSIELSGEESTISFQAMVVKIFCRPQNSQASLLKCASSTTSPSWSVLLCDAHNFLCEFILPPNQALKPSWQSIKMEAGHKFRFYGIQKLSRIPREKDLALFSVIDAISLSGSFSTQSTASSSSQNSMRYVRAPMSFTYSLQPKPGLSGVQFIVEEDEILIENQFYELDSIPKNDRPTRCNFFACVIFIKTDADKTVTDLYISDSTLVGMRLKVEGAWIPKDLLNSSKRMTFKFVDVLYQKGCQQIMNTNNNSKPNDFPEIYSLDGYSRMYNVPCIISSDLTQIPEIPPIAREKQLVLISGTICDVDEAGSYSWNECNYCQSENLIEKLQGNFTELFCTKCDKLVEDPITRISMEVIVKVKGYKDTCQIKLVQKTSERLLLNSTKDDMGYESTCLIGKYLHKLCCMVINTSPVVLHESELLE</sequence>
<gene>
    <name evidence="4" type="ORF">CAPTEDRAFT_209992</name>
</gene>
<reference evidence="6" key="1">
    <citation type="submission" date="2012-12" db="EMBL/GenBank/DDBJ databases">
        <authorList>
            <person name="Hellsten U."/>
            <person name="Grimwood J."/>
            <person name="Chapman J.A."/>
            <person name="Shapiro H."/>
            <person name="Aerts A."/>
            <person name="Otillar R.P."/>
            <person name="Terry A.Y."/>
            <person name="Boore J.L."/>
            <person name="Simakov O."/>
            <person name="Marletaz F."/>
            <person name="Cho S.-J."/>
            <person name="Edsinger-Gonzales E."/>
            <person name="Havlak P."/>
            <person name="Kuo D.-H."/>
            <person name="Larsson T."/>
            <person name="Lv J."/>
            <person name="Arendt D."/>
            <person name="Savage R."/>
            <person name="Osoegawa K."/>
            <person name="de Jong P."/>
            <person name="Lindberg D.R."/>
            <person name="Seaver E.C."/>
            <person name="Weisblat D.A."/>
            <person name="Putnam N.H."/>
            <person name="Grigoriev I.V."/>
            <person name="Rokhsar D.S."/>
        </authorList>
    </citation>
    <scope>NUCLEOTIDE SEQUENCE</scope>
    <source>
        <strain evidence="6">I ESC-2004</strain>
    </source>
</reference>
<accession>R7V8E5</accession>
<keyword evidence="6" id="KW-1185">Reference proteome</keyword>
<evidence type="ECO:0008006" key="7">
    <source>
        <dbReference type="Google" id="ProtNLM"/>
    </source>
</evidence>
<evidence type="ECO:0000256" key="1">
    <source>
        <dbReference type="SAM" id="MobiDB-lite"/>
    </source>
</evidence>
<dbReference type="EnsemblMetazoa" id="CapteT209992">
    <property type="protein sequence ID" value="CapteP209992"/>
    <property type="gene ID" value="CapteG209992"/>
</dbReference>
<feature type="compositionally biased region" description="Acidic residues" evidence="1">
    <location>
        <begin position="85"/>
        <end position="100"/>
    </location>
</feature>
<evidence type="ECO:0000259" key="3">
    <source>
        <dbReference type="Pfam" id="PF14951"/>
    </source>
</evidence>
<dbReference type="PANTHER" id="PTHR34347">
    <property type="entry name" value="DNA REPAIR-SCAFFOLDING PROTEIN SPIDR"/>
    <property type="match status" value="1"/>
</dbReference>
<dbReference type="HOGENOM" id="CLU_344261_0_0_1"/>
<dbReference type="PANTHER" id="PTHR34347:SF1">
    <property type="entry name" value="DNA REPAIR-SCAFFOLDING PROTEIN"/>
    <property type="match status" value="1"/>
</dbReference>
<feature type="domain" description="DUF4502" evidence="2">
    <location>
        <begin position="124"/>
        <end position="302"/>
    </location>
</feature>
<dbReference type="Pfam" id="PF14951">
    <property type="entry name" value="DUF4503"/>
    <property type="match status" value="1"/>
</dbReference>
<feature type="region of interest" description="Disordered" evidence="1">
    <location>
        <begin position="78"/>
        <end position="166"/>
    </location>
</feature>
<dbReference type="InterPro" id="IPR028032">
    <property type="entry name" value="DUF4503"/>
</dbReference>
<dbReference type="Pfam" id="PF14950">
    <property type="entry name" value="DUF4502"/>
    <property type="match status" value="1"/>
</dbReference>
<dbReference type="InterPro" id="IPR053054">
    <property type="entry name" value="DNA_repair-scaffolding"/>
</dbReference>
<evidence type="ECO:0000313" key="6">
    <source>
        <dbReference type="Proteomes" id="UP000014760"/>
    </source>
</evidence>
<feature type="domain" description="DUF4503" evidence="3">
    <location>
        <begin position="692"/>
        <end position="807"/>
    </location>
</feature>
<dbReference type="STRING" id="283909.R7V8E5"/>
<reference evidence="4 6" key="2">
    <citation type="journal article" date="2013" name="Nature">
        <title>Insights into bilaterian evolution from three spiralian genomes.</title>
        <authorList>
            <person name="Simakov O."/>
            <person name="Marletaz F."/>
            <person name="Cho S.J."/>
            <person name="Edsinger-Gonzales E."/>
            <person name="Havlak P."/>
            <person name="Hellsten U."/>
            <person name="Kuo D.H."/>
            <person name="Larsson T."/>
            <person name="Lv J."/>
            <person name="Arendt D."/>
            <person name="Savage R."/>
            <person name="Osoegawa K."/>
            <person name="de Jong P."/>
            <person name="Grimwood J."/>
            <person name="Chapman J.A."/>
            <person name="Shapiro H."/>
            <person name="Aerts A."/>
            <person name="Otillar R.P."/>
            <person name="Terry A.Y."/>
            <person name="Boore J.L."/>
            <person name="Grigoriev I.V."/>
            <person name="Lindberg D.R."/>
            <person name="Seaver E.C."/>
            <person name="Weisblat D.A."/>
            <person name="Putnam N.H."/>
            <person name="Rokhsar D.S."/>
        </authorList>
    </citation>
    <scope>NUCLEOTIDE SEQUENCE</scope>
    <source>
        <strain evidence="4 6">I ESC-2004</strain>
    </source>
</reference>
<reference evidence="5" key="3">
    <citation type="submission" date="2015-06" db="UniProtKB">
        <authorList>
            <consortium name="EnsemblMetazoa"/>
        </authorList>
    </citation>
    <scope>IDENTIFICATION</scope>
</reference>
<organism evidence="4">
    <name type="scientific">Capitella teleta</name>
    <name type="common">Polychaete worm</name>
    <dbReference type="NCBI Taxonomy" id="283909"/>
    <lineage>
        <taxon>Eukaryota</taxon>
        <taxon>Metazoa</taxon>
        <taxon>Spiralia</taxon>
        <taxon>Lophotrochozoa</taxon>
        <taxon>Annelida</taxon>
        <taxon>Polychaeta</taxon>
        <taxon>Sedentaria</taxon>
        <taxon>Scolecida</taxon>
        <taxon>Capitellidae</taxon>
        <taxon>Capitella</taxon>
    </lineage>
</organism>
<evidence type="ECO:0000259" key="2">
    <source>
        <dbReference type="Pfam" id="PF14950"/>
    </source>
</evidence>
<proteinExistence type="predicted"/>
<evidence type="ECO:0000313" key="5">
    <source>
        <dbReference type="EnsemblMetazoa" id="CapteP209992"/>
    </source>
</evidence>
<dbReference type="GO" id="GO:0000228">
    <property type="term" value="C:nuclear chromosome"/>
    <property type="evidence" value="ECO:0007669"/>
    <property type="project" value="TreeGrafter"/>
</dbReference>
<dbReference type="Proteomes" id="UP000014760">
    <property type="component" value="Unassembled WGS sequence"/>
</dbReference>
<dbReference type="GO" id="GO:0005654">
    <property type="term" value="C:nucleoplasm"/>
    <property type="evidence" value="ECO:0007669"/>
    <property type="project" value="TreeGrafter"/>
</dbReference>
<name>R7V8E5_CAPTE</name>
<dbReference type="GO" id="GO:0070202">
    <property type="term" value="P:regulation of establishment of protein localization to chromosome"/>
    <property type="evidence" value="ECO:0007669"/>
    <property type="project" value="TreeGrafter"/>
</dbReference>
<dbReference type="AlphaFoldDB" id="R7V8E5"/>
<dbReference type="EMBL" id="AMQN01004741">
    <property type="status" value="NOT_ANNOTATED_CDS"/>
    <property type="molecule type" value="Genomic_DNA"/>
</dbReference>
<dbReference type="InterPro" id="IPR028026">
    <property type="entry name" value="DUF4502"/>
</dbReference>
<dbReference type="OMA" id="KTCRCTF"/>
<protein>
    <recommendedName>
        <fullName evidence="7">DUF4503 domain-containing protein</fullName>
    </recommendedName>
</protein>